<sequence length="381" mass="44771">MESTGSRELIKSILIMVGIPLAFSVIARIKNRKISSFQDKIQETESDRNHLKDQILNLKTKIEELQKLEREIEDRFLEFINLKDQEYALMEIQNNLVIEKERAAFLEREVSSMDVETKKFDEVVIEYLNALYELQSSRTENSMLRKRIKKLLKKTRESSKLMSDQNSKIKTREVQMLHIEADLKSKDSVIEGFKHEVDEMRAMISQLQDEKDEVSNKLDAAEIAISSKVEAERIFSENYNRVVNELEQLKKDRAVEVKELIYLRWCHACLRHELARRNQLENERKVDNEKNNELGLGFGGDIVPHEECIGHESDNESVTHINEPFFEHGKHHPKRQWLVRKFKKWVEGNEKNHEAKCFRTHSVVDETRQQHLAGRKSFSSA</sequence>
<feature type="coiled-coil region" evidence="1">
    <location>
        <begin position="34"/>
        <end position="109"/>
    </location>
</feature>
<dbReference type="EMBL" id="NBSK02000002">
    <property type="protein sequence ID" value="KAJ0220003.1"/>
    <property type="molecule type" value="Genomic_DNA"/>
</dbReference>
<protein>
    <submittedName>
        <fullName evidence="3">Uncharacterized protein</fullName>
    </submittedName>
</protein>
<keyword evidence="2" id="KW-0472">Membrane</keyword>
<proteinExistence type="predicted"/>
<dbReference type="GO" id="GO:0072699">
    <property type="term" value="P:protein localization to cortical microtubule cytoskeleton"/>
    <property type="evidence" value="ECO:0000318"/>
    <property type="project" value="GO_Central"/>
</dbReference>
<keyword evidence="1" id="KW-0175">Coiled coil</keyword>
<dbReference type="GO" id="GO:0055028">
    <property type="term" value="C:cortical microtubule"/>
    <property type="evidence" value="ECO:0000318"/>
    <property type="project" value="GO_Central"/>
</dbReference>
<name>A0A9R1W9W3_LACSA</name>
<feature type="coiled-coil region" evidence="1">
    <location>
        <begin position="190"/>
        <end position="259"/>
    </location>
</feature>
<comment type="caution">
    <text evidence="3">The sequence shown here is derived from an EMBL/GenBank/DDBJ whole genome shotgun (WGS) entry which is preliminary data.</text>
</comment>
<keyword evidence="2" id="KW-1133">Transmembrane helix</keyword>
<dbReference type="OrthoDB" id="687739at2759"/>
<evidence type="ECO:0000256" key="2">
    <source>
        <dbReference type="SAM" id="Phobius"/>
    </source>
</evidence>
<feature type="transmembrane region" description="Helical" evidence="2">
    <location>
        <begin position="12"/>
        <end position="29"/>
    </location>
</feature>
<dbReference type="Gramene" id="rna-gnl|WGS:NBSK|LSAT_2X24301_mrna">
    <property type="protein sequence ID" value="cds-PLY89304.1"/>
    <property type="gene ID" value="gene-LSAT_2X24301"/>
</dbReference>
<accession>A0A9R1W9W3</accession>
<keyword evidence="4" id="KW-1185">Reference proteome</keyword>
<keyword evidence="2" id="KW-0812">Transmembrane</keyword>
<evidence type="ECO:0000256" key="1">
    <source>
        <dbReference type="SAM" id="Coils"/>
    </source>
</evidence>
<dbReference type="AlphaFoldDB" id="A0A9R1W9W3"/>
<dbReference type="Proteomes" id="UP000235145">
    <property type="component" value="Unassembled WGS sequence"/>
</dbReference>
<reference evidence="3 4" key="1">
    <citation type="journal article" date="2017" name="Nat. Commun.">
        <title>Genome assembly with in vitro proximity ligation data and whole-genome triplication in lettuce.</title>
        <authorList>
            <person name="Reyes-Chin-Wo S."/>
            <person name="Wang Z."/>
            <person name="Yang X."/>
            <person name="Kozik A."/>
            <person name="Arikit S."/>
            <person name="Song C."/>
            <person name="Xia L."/>
            <person name="Froenicke L."/>
            <person name="Lavelle D.O."/>
            <person name="Truco M.J."/>
            <person name="Xia R."/>
            <person name="Zhu S."/>
            <person name="Xu C."/>
            <person name="Xu H."/>
            <person name="Xu X."/>
            <person name="Cox K."/>
            <person name="Korf I."/>
            <person name="Meyers B.C."/>
            <person name="Michelmore R.W."/>
        </authorList>
    </citation>
    <scope>NUCLEOTIDE SEQUENCE [LARGE SCALE GENOMIC DNA]</scope>
    <source>
        <strain evidence="4">cv. Salinas</strain>
        <tissue evidence="3">Seedlings</tissue>
    </source>
</reference>
<gene>
    <name evidence="3" type="ORF">LSAT_V11C200058890</name>
</gene>
<organism evidence="3 4">
    <name type="scientific">Lactuca sativa</name>
    <name type="common">Garden lettuce</name>
    <dbReference type="NCBI Taxonomy" id="4236"/>
    <lineage>
        <taxon>Eukaryota</taxon>
        <taxon>Viridiplantae</taxon>
        <taxon>Streptophyta</taxon>
        <taxon>Embryophyta</taxon>
        <taxon>Tracheophyta</taxon>
        <taxon>Spermatophyta</taxon>
        <taxon>Magnoliopsida</taxon>
        <taxon>eudicotyledons</taxon>
        <taxon>Gunneridae</taxon>
        <taxon>Pentapetalae</taxon>
        <taxon>asterids</taxon>
        <taxon>campanulids</taxon>
        <taxon>Asterales</taxon>
        <taxon>Asteraceae</taxon>
        <taxon>Cichorioideae</taxon>
        <taxon>Cichorieae</taxon>
        <taxon>Lactucinae</taxon>
        <taxon>Lactuca</taxon>
    </lineage>
</organism>
<evidence type="ECO:0000313" key="3">
    <source>
        <dbReference type="EMBL" id="KAJ0220003.1"/>
    </source>
</evidence>
<evidence type="ECO:0000313" key="4">
    <source>
        <dbReference type="Proteomes" id="UP000235145"/>
    </source>
</evidence>